<keyword evidence="5" id="KW-0963">Cytoplasm</keyword>
<dbReference type="Pfam" id="PF04652">
    <property type="entry name" value="Vta1"/>
    <property type="match status" value="1"/>
</dbReference>
<sequence length="284" mass="31630">MESLLPIPAFLKSIRPYVKVAIEINRQDKLVSYYCCYYALQVGLKTQYKTSPESKLYLTKLMGFQENLHKEIKADPELNEGLDDMTGQAVVEAAANKLFNWADGQDRKSIFNKQVVKSFYTSSILFDVLDVFKEETSDEIKTQHKYARWKATYIHNCLKNNETPQPGPIGEFEDEFGSVGVSQGEQPSTSHSDSGGTSGGGYVAPEMSAQPMPAPRKQSAPEPEETQYADTVPTAQSGANLTQKDFSDAEKLCKYAGSALQYKDVATATDYLEKCLRLLRTGKQ</sequence>
<evidence type="ECO:0000256" key="9">
    <source>
        <dbReference type="SAM" id="MobiDB-lite"/>
    </source>
</evidence>
<keyword evidence="8" id="KW-0472">Membrane</keyword>
<evidence type="ECO:0000256" key="7">
    <source>
        <dbReference type="ARBA" id="ARBA00022927"/>
    </source>
</evidence>
<dbReference type="GO" id="GO:0032511">
    <property type="term" value="P:late endosome to vacuole transport via multivesicular body sorting pathway"/>
    <property type="evidence" value="ECO:0007669"/>
    <property type="project" value="InterPro"/>
</dbReference>
<evidence type="ECO:0000256" key="4">
    <source>
        <dbReference type="ARBA" id="ARBA00022448"/>
    </source>
</evidence>
<feature type="domain" description="Vta1 C-terminal" evidence="11">
    <location>
        <begin position="244"/>
        <end position="280"/>
    </location>
</feature>
<keyword evidence="6" id="KW-0967">Endosome</keyword>
<keyword evidence="4" id="KW-0813">Transport</keyword>
<evidence type="ECO:0000256" key="2">
    <source>
        <dbReference type="ARBA" id="ARBA00004496"/>
    </source>
</evidence>
<dbReference type="Gene3D" id="1.25.40.270">
    <property type="entry name" value="Vacuolar protein sorting-associated protein vta1"/>
    <property type="match status" value="1"/>
</dbReference>
<dbReference type="Pfam" id="PF18097">
    <property type="entry name" value="Vta1_C"/>
    <property type="match status" value="1"/>
</dbReference>
<accession>A0A6F9DXR0</accession>
<evidence type="ECO:0000313" key="12">
    <source>
        <dbReference type="EMBL" id="CAB3267655.1"/>
    </source>
</evidence>
<proteinExistence type="evidence at transcript level"/>
<dbReference type="EMBL" id="LR791793">
    <property type="protein sequence ID" value="CAB3267655.1"/>
    <property type="molecule type" value="mRNA"/>
</dbReference>
<gene>
    <name evidence="12" type="primary">Vta1</name>
</gene>
<evidence type="ECO:0000256" key="6">
    <source>
        <dbReference type="ARBA" id="ARBA00022753"/>
    </source>
</evidence>
<evidence type="ECO:0000256" key="5">
    <source>
        <dbReference type="ARBA" id="ARBA00022490"/>
    </source>
</evidence>
<keyword evidence="7" id="KW-0653">Protein transport</keyword>
<dbReference type="GO" id="GO:0010008">
    <property type="term" value="C:endosome membrane"/>
    <property type="evidence" value="ECO:0007669"/>
    <property type="project" value="UniProtKB-SubCell"/>
</dbReference>
<feature type="compositionally biased region" description="Polar residues" evidence="9">
    <location>
        <begin position="233"/>
        <end position="243"/>
    </location>
</feature>
<name>A0A6F9DXR0_9ASCI</name>
<feature type="region of interest" description="Disordered" evidence="9">
    <location>
        <begin position="162"/>
        <end position="243"/>
    </location>
</feature>
<evidence type="ECO:0000259" key="11">
    <source>
        <dbReference type="Pfam" id="PF18097"/>
    </source>
</evidence>
<dbReference type="PANTHER" id="PTHR46009">
    <property type="entry name" value="VACUOLAR PROTEIN SORTING-ASSOCIATED PROTEIN VTA1 HOMOLOG"/>
    <property type="match status" value="1"/>
</dbReference>
<dbReference type="GO" id="GO:0005771">
    <property type="term" value="C:multivesicular body"/>
    <property type="evidence" value="ECO:0007669"/>
    <property type="project" value="TreeGrafter"/>
</dbReference>
<dbReference type="PANTHER" id="PTHR46009:SF1">
    <property type="entry name" value="VACUOLAR PROTEIN SORTING-ASSOCIATED PROTEIN VTA1 HOMOLOG"/>
    <property type="match status" value="1"/>
</dbReference>
<evidence type="ECO:0000259" key="10">
    <source>
        <dbReference type="Pfam" id="PF04652"/>
    </source>
</evidence>
<dbReference type="Gene3D" id="1.20.5.420">
    <property type="entry name" value="Immunoglobulin FC, subunit C"/>
    <property type="match status" value="1"/>
</dbReference>
<dbReference type="GO" id="GO:0015031">
    <property type="term" value="P:protein transport"/>
    <property type="evidence" value="ECO:0007669"/>
    <property type="project" value="UniProtKB-KW"/>
</dbReference>
<dbReference type="InterPro" id="IPR044538">
    <property type="entry name" value="Vta1-like"/>
</dbReference>
<dbReference type="InterPro" id="IPR039431">
    <property type="entry name" value="Vta1/CALS_N"/>
</dbReference>
<evidence type="ECO:0000256" key="3">
    <source>
        <dbReference type="ARBA" id="ARBA00007895"/>
    </source>
</evidence>
<dbReference type="AlphaFoldDB" id="A0A6F9DXR0"/>
<evidence type="ECO:0000256" key="1">
    <source>
        <dbReference type="ARBA" id="ARBA00004481"/>
    </source>
</evidence>
<organism evidence="12">
    <name type="scientific">Phallusia mammillata</name>
    <dbReference type="NCBI Taxonomy" id="59560"/>
    <lineage>
        <taxon>Eukaryota</taxon>
        <taxon>Metazoa</taxon>
        <taxon>Chordata</taxon>
        <taxon>Tunicata</taxon>
        <taxon>Ascidiacea</taxon>
        <taxon>Phlebobranchia</taxon>
        <taxon>Ascidiidae</taxon>
        <taxon>Phallusia</taxon>
    </lineage>
</organism>
<evidence type="ECO:0000256" key="8">
    <source>
        <dbReference type="ARBA" id="ARBA00023136"/>
    </source>
</evidence>
<dbReference type="InterPro" id="IPR041212">
    <property type="entry name" value="Vta1_C"/>
</dbReference>
<comment type="similarity">
    <text evidence="3">Belongs to the VTA1 family.</text>
</comment>
<feature type="domain" description="Vta1/callose synthase N-terminal" evidence="10">
    <location>
        <begin position="13"/>
        <end position="160"/>
    </location>
</feature>
<protein>
    <submittedName>
        <fullName evidence="12">Vacuolar protein sorting-associated protein VTA1 homolog</fullName>
    </submittedName>
</protein>
<dbReference type="InterPro" id="IPR023175">
    <property type="entry name" value="Vta1/CALS_N_sf"/>
</dbReference>
<reference evidence="12" key="1">
    <citation type="submission" date="2020-04" db="EMBL/GenBank/DDBJ databases">
        <authorList>
            <person name="Neveu A P."/>
        </authorList>
    </citation>
    <scope>NUCLEOTIDE SEQUENCE</scope>
    <source>
        <tissue evidence="12">Whole embryo</tissue>
    </source>
</reference>
<comment type="subcellular location">
    <subcellularLocation>
        <location evidence="2">Cytoplasm</location>
    </subcellularLocation>
    <subcellularLocation>
        <location evidence="1">Endosome membrane</location>
        <topology evidence="1">Peripheral membrane protein</topology>
    </subcellularLocation>
</comment>